<dbReference type="Proteomes" id="UP001144280">
    <property type="component" value="Unassembled WGS sequence"/>
</dbReference>
<accession>A0ABQ5R7R8</accession>
<proteinExistence type="predicted"/>
<keyword evidence="1" id="KW-0812">Transmembrane</keyword>
<evidence type="ECO:0000256" key="1">
    <source>
        <dbReference type="SAM" id="Phobius"/>
    </source>
</evidence>
<organism evidence="2 3">
    <name type="scientific">Phytohabitans aurantiacus</name>
    <dbReference type="NCBI Taxonomy" id="3016789"/>
    <lineage>
        <taxon>Bacteria</taxon>
        <taxon>Bacillati</taxon>
        <taxon>Actinomycetota</taxon>
        <taxon>Actinomycetes</taxon>
        <taxon>Micromonosporales</taxon>
        <taxon>Micromonosporaceae</taxon>
    </lineage>
</organism>
<evidence type="ECO:0000313" key="3">
    <source>
        <dbReference type="Proteomes" id="UP001144280"/>
    </source>
</evidence>
<keyword evidence="1" id="KW-1133">Transmembrane helix</keyword>
<dbReference type="RefSeq" id="WP_281902768.1">
    <property type="nucleotide sequence ID" value="NZ_BSDI01000047.1"/>
</dbReference>
<sequence length="40" mass="4062">MPATGDERDGGGMGETLLVGGLVLLFVVVVLGLVYVTLLS</sequence>
<comment type="caution">
    <text evidence="2">The sequence shown here is derived from an EMBL/GenBank/DDBJ whole genome shotgun (WGS) entry which is preliminary data.</text>
</comment>
<gene>
    <name evidence="2" type="ORF">Pa4123_68870</name>
</gene>
<feature type="transmembrane region" description="Helical" evidence="1">
    <location>
        <begin position="17"/>
        <end position="38"/>
    </location>
</feature>
<keyword evidence="3" id="KW-1185">Reference proteome</keyword>
<evidence type="ECO:0000313" key="2">
    <source>
        <dbReference type="EMBL" id="GLI01611.1"/>
    </source>
</evidence>
<dbReference type="EMBL" id="BSDI01000047">
    <property type="protein sequence ID" value="GLI01611.1"/>
    <property type="molecule type" value="Genomic_DNA"/>
</dbReference>
<reference evidence="2" key="1">
    <citation type="submission" date="2022-12" db="EMBL/GenBank/DDBJ databases">
        <title>New Phytohabitans aurantiacus sp. RD004123 nov., an actinomycete isolated from soil.</title>
        <authorList>
            <person name="Triningsih D.W."/>
            <person name="Harunari E."/>
            <person name="Igarashi Y."/>
        </authorList>
    </citation>
    <scope>NUCLEOTIDE SEQUENCE</scope>
    <source>
        <strain evidence="2">RD004123</strain>
    </source>
</reference>
<protein>
    <submittedName>
        <fullName evidence="2">Uncharacterized protein</fullName>
    </submittedName>
</protein>
<keyword evidence="1" id="KW-0472">Membrane</keyword>
<name>A0ABQ5R7R8_9ACTN</name>